<name>A0AAE9NBE3_9BRAD</name>
<organism evidence="1 2">
    <name type="scientific">Bradyrhizobium betae</name>
    <dbReference type="NCBI Taxonomy" id="244734"/>
    <lineage>
        <taxon>Bacteria</taxon>
        <taxon>Pseudomonadati</taxon>
        <taxon>Pseudomonadota</taxon>
        <taxon>Alphaproteobacteria</taxon>
        <taxon>Hyphomicrobiales</taxon>
        <taxon>Nitrobacteraceae</taxon>
        <taxon>Bradyrhizobium</taxon>
    </lineage>
</organism>
<gene>
    <name evidence="1" type="ORF">DCM83_21675</name>
</gene>
<evidence type="ECO:0000313" key="1">
    <source>
        <dbReference type="EMBL" id="UUO67556.1"/>
    </source>
</evidence>
<dbReference type="AlphaFoldDB" id="A0AAE9NBE3"/>
<dbReference type="EMBL" id="CP028989">
    <property type="protein sequence ID" value="UUO67556.1"/>
    <property type="molecule type" value="Genomic_DNA"/>
</dbReference>
<dbReference type="Proteomes" id="UP001058872">
    <property type="component" value="Chromosome"/>
</dbReference>
<sequence length="77" mass="8881">MLSQTFLDLFDERTIAKQRLLANAFTERDKPHHRQYVERKSGRPLLSSISAFRTTSVRINGAEILRFFSGLWAKKAG</sequence>
<proteinExistence type="predicted"/>
<protein>
    <submittedName>
        <fullName evidence="1">Uncharacterized protein</fullName>
    </submittedName>
</protein>
<reference evidence="1" key="1">
    <citation type="submission" date="2018-04" db="EMBL/GenBank/DDBJ databases">
        <title>Genomes of Endosymbiotic and Endophytic Bradyrhizobium Publication status.</title>
        <authorList>
            <person name="Guha S."/>
            <person name="Jorrin B."/>
            <person name="Sarkar M."/>
            <person name="Poole P.S."/>
            <person name="DasGupta M."/>
        </authorList>
    </citation>
    <scope>NUCLEOTIDE SEQUENCE</scope>
    <source>
        <strain evidence="1">WBOS16</strain>
    </source>
</reference>
<accession>A0AAE9NBE3</accession>
<evidence type="ECO:0000313" key="2">
    <source>
        <dbReference type="Proteomes" id="UP001058872"/>
    </source>
</evidence>